<dbReference type="Proteomes" id="UP000192445">
    <property type="component" value="Chromosome"/>
</dbReference>
<feature type="region of interest" description="Disordered" evidence="1">
    <location>
        <begin position="127"/>
        <end position="149"/>
    </location>
</feature>
<protein>
    <recommendedName>
        <fullName evidence="2">Insertion element IS402-like domain-containing protein</fullName>
    </recommendedName>
</protein>
<gene>
    <name evidence="3" type="ORF">B1H20_14900</name>
</gene>
<dbReference type="InterPro" id="IPR025161">
    <property type="entry name" value="IS402-like_dom"/>
</dbReference>
<dbReference type="EMBL" id="CP020570">
    <property type="protein sequence ID" value="ARF62544.1"/>
    <property type="molecule type" value="Genomic_DNA"/>
</dbReference>
<evidence type="ECO:0000313" key="3">
    <source>
        <dbReference type="EMBL" id="ARF62544.1"/>
    </source>
</evidence>
<dbReference type="PANTHER" id="PTHR46637">
    <property type="entry name" value="TIS1421-TRANSPOSASE PROTEIN A"/>
    <property type="match status" value="1"/>
</dbReference>
<feature type="domain" description="Insertion element IS402-like" evidence="2">
    <location>
        <begin position="25"/>
        <end position="100"/>
    </location>
</feature>
<dbReference type="AlphaFoldDB" id="A0A1V0UBB8"/>
<feature type="compositionally biased region" description="Basic residues" evidence="1">
    <location>
        <begin position="127"/>
        <end position="140"/>
    </location>
</feature>
<accession>A0A1V0UBB8</accession>
<dbReference type="STRING" id="1935.B1H20_14900"/>
<organism evidence="3 4">
    <name type="scientific">Streptomyces violaceoruber</name>
    <dbReference type="NCBI Taxonomy" id="1935"/>
    <lineage>
        <taxon>Bacteria</taxon>
        <taxon>Bacillati</taxon>
        <taxon>Actinomycetota</taxon>
        <taxon>Actinomycetes</taxon>
        <taxon>Kitasatosporales</taxon>
        <taxon>Streptomycetaceae</taxon>
        <taxon>Streptomyces</taxon>
        <taxon>Streptomyces violaceoruber group</taxon>
    </lineage>
</organism>
<dbReference type="InterPro" id="IPR052909">
    <property type="entry name" value="Transposase_6_like"/>
</dbReference>
<dbReference type="Pfam" id="PF13340">
    <property type="entry name" value="DUF4096"/>
    <property type="match status" value="1"/>
</dbReference>
<evidence type="ECO:0000313" key="4">
    <source>
        <dbReference type="Proteomes" id="UP000192445"/>
    </source>
</evidence>
<name>A0A1V0UBB8_STRVN</name>
<dbReference type="KEGG" id="svu:B1H20_14900"/>
<proteinExistence type="predicted"/>
<dbReference type="PANTHER" id="PTHR46637:SF1">
    <property type="entry name" value="BLL5188 PROTEIN"/>
    <property type="match status" value="1"/>
</dbReference>
<sequence length="149" mass="16649">MLVGRDRCEDSAVRDGVSTRPWIVDDDLWALIEPLLPPWPERSPGPRPVPDRLCLQGILFVLHNDIAWQLLPLELGFGSGQTCWRRLDRWQKAGVFDQLHRVLLAELNAAGKLDWSRACVDGSHVRAKKGVPTPARRRSTGARPAASTT</sequence>
<reference evidence="3 4" key="1">
    <citation type="submission" date="2017-03" db="EMBL/GenBank/DDBJ databases">
        <title>Complete Genome Sequence of a natural compounds producer, Streptomyces violaceus S21.</title>
        <authorList>
            <person name="Zhong C."/>
            <person name="Zhao Z."/>
            <person name="Fu J."/>
            <person name="Zong G."/>
            <person name="Qin R."/>
            <person name="Cao G."/>
        </authorList>
    </citation>
    <scope>NUCLEOTIDE SEQUENCE [LARGE SCALE GENOMIC DNA]</scope>
    <source>
        <strain evidence="3 4">S21</strain>
    </source>
</reference>
<evidence type="ECO:0000259" key="2">
    <source>
        <dbReference type="Pfam" id="PF13340"/>
    </source>
</evidence>
<evidence type="ECO:0000256" key="1">
    <source>
        <dbReference type="SAM" id="MobiDB-lite"/>
    </source>
</evidence>